<feature type="domain" description="Acyl-CoA oxidase/dehydrogenase middle" evidence="15">
    <location>
        <begin position="158"/>
        <end position="245"/>
    </location>
</feature>
<dbReference type="NCBIfam" id="TIGR04022">
    <property type="entry name" value="sulfur_SfnB"/>
    <property type="match status" value="1"/>
</dbReference>
<evidence type="ECO:0000256" key="2">
    <source>
        <dbReference type="ARBA" id="ARBA00022630"/>
    </source>
</evidence>
<keyword evidence="5 18" id="KW-0560">Oxidoreductase</keyword>
<dbReference type="InterPro" id="IPR013786">
    <property type="entry name" value="AcylCoA_DH/ox_N"/>
</dbReference>
<dbReference type="InterPro" id="IPR037069">
    <property type="entry name" value="AcylCoA_DH/ox_N_sf"/>
</dbReference>
<dbReference type="PIRSF" id="PIRSF016578">
    <property type="entry name" value="HsaA"/>
    <property type="match status" value="1"/>
</dbReference>
<feature type="compositionally biased region" description="Polar residues" evidence="14">
    <location>
        <begin position="14"/>
        <end position="24"/>
    </location>
</feature>
<dbReference type="SUPFAM" id="SSF56645">
    <property type="entry name" value="Acyl-CoA dehydrogenase NM domain-like"/>
    <property type="match status" value="1"/>
</dbReference>
<evidence type="ECO:0000256" key="1">
    <source>
        <dbReference type="ARBA" id="ARBA00004496"/>
    </source>
</evidence>
<evidence type="ECO:0000256" key="4">
    <source>
        <dbReference type="ARBA" id="ARBA00022741"/>
    </source>
</evidence>
<organism evidence="18 19">
    <name type="scientific">Nocardioides cavernae</name>
    <dbReference type="NCBI Taxonomy" id="1921566"/>
    <lineage>
        <taxon>Bacteria</taxon>
        <taxon>Bacillati</taxon>
        <taxon>Actinomycetota</taxon>
        <taxon>Actinomycetes</taxon>
        <taxon>Propionibacteriales</taxon>
        <taxon>Nocardioidaceae</taxon>
        <taxon>Nocardioides</taxon>
    </lineage>
</organism>
<evidence type="ECO:0000259" key="17">
    <source>
        <dbReference type="Pfam" id="PF08028"/>
    </source>
</evidence>
<dbReference type="RefSeq" id="WP_191193088.1">
    <property type="nucleotide sequence ID" value="NZ_JACXYZ010000001.1"/>
</dbReference>
<dbReference type="EC" id="1.14.14.21" evidence="9"/>
<dbReference type="InterPro" id="IPR036250">
    <property type="entry name" value="AcylCo_DH-like_C"/>
</dbReference>
<comment type="catalytic activity">
    <reaction evidence="13">
        <text>dibenzothiophene + 2 FMNH2 + 2 O2 = dibenzothiophene 5,5-dioxide + 2 FMN + 2 H2O + 2 H(+)</text>
        <dbReference type="Rhea" id="RHEA:49072"/>
        <dbReference type="ChEBI" id="CHEBI:15377"/>
        <dbReference type="ChEBI" id="CHEBI:15378"/>
        <dbReference type="ChEBI" id="CHEBI:15379"/>
        <dbReference type="ChEBI" id="CHEBI:23681"/>
        <dbReference type="ChEBI" id="CHEBI:57618"/>
        <dbReference type="ChEBI" id="CHEBI:58210"/>
        <dbReference type="ChEBI" id="CHEBI:90356"/>
        <dbReference type="EC" id="1.14.14.21"/>
    </reaction>
</comment>
<comment type="pathway">
    <text evidence="7">Sulfur metabolism; dibenzothiophene degradation.</text>
</comment>
<evidence type="ECO:0000256" key="13">
    <source>
        <dbReference type="ARBA" id="ARBA00049456"/>
    </source>
</evidence>
<comment type="subcellular location">
    <subcellularLocation>
        <location evidence="1">Cytoplasm</location>
    </subcellularLocation>
</comment>
<feature type="domain" description="Acyl-CoA dehydrogenase C-terminal" evidence="17">
    <location>
        <begin position="272"/>
        <end position="403"/>
    </location>
</feature>
<keyword evidence="2" id="KW-0285">Flavoprotein</keyword>
<accession>A0ABR8N4V0</accession>
<dbReference type="Gene3D" id="1.20.140.10">
    <property type="entry name" value="Butyryl-CoA Dehydrogenase, subunit A, domain 3"/>
    <property type="match status" value="1"/>
</dbReference>
<evidence type="ECO:0000256" key="11">
    <source>
        <dbReference type="ARBA" id="ARBA00047859"/>
    </source>
</evidence>
<dbReference type="InterPro" id="IPR013107">
    <property type="entry name" value="Acyl-CoA_DH_C"/>
</dbReference>
<evidence type="ECO:0000313" key="18">
    <source>
        <dbReference type="EMBL" id="MBD3923195.1"/>
    </source>
</evidence>
<evidence type="ECO:0000256" key="7">
    <source>
        <dbReference type="ARBA" id="ARBA00034307"/>
    </source>
</evidence>
<evidence type="ECO:0000256" key="5">
    <source>
        <dbReference type="ARBA" id="ARBA00023002"/>
    </source>
</evidence>
<evidence type="ECO:0000256" key="12">
    <source>
        <dbReference type="ARBA" id="ARBA00048445"/>
    </source>
</evidence>
<dbReference type="GO" id="GO:0016491">
    <property type="term" value="F:oxidoreductase activity"/>
    <property type="evidence" value="ECO:0007669"/>
    <property type="project" value="UniProtKB-KW"/>
</dbReference>
<evidence type="ECO:0000256" key="10">
    <source>
        <dbReference type="ARBA" id="ARBA00034345"/>
    </source>
</evidence>
<name>A0ABR8N4V0_9ACTN</name>
<feature type="domain" description="Acyl-CoA dehydrogenase/oxidase N-terminal" evidence="16">
    <location>
        <begin position="46"/>
        <end position="144"/>
    </location>
</feature>
<dbReference type="PANTHER" id="PTHR43884:SF12">
    <property type="entry name" value="ISOVALERYL-COA DEHYDROGENASE, MITOCHONDRIAL-RELATED"/>
    <property type="match status" value="1"/>
</dbReference>
<dbReference type="Gene3D" id="2.40.110.10">
    <property type="entry name" value="Butyryl-CoA Dehydrogenase, subunit A, domain 2"/>
    <property type="match status" value="1"/>
</dbReference>
<evidence type="ECO:0000256" key="6">
    <source>
        <dbReference type="ARBA" id="ARBA00023033"/>
    </source>
</evidence>
<dbReference type="Pfam" id="PF08028">
    <property type="entry name" value="Acyl-CoA_dh_2"/>
    <property type="match status" value="1"/>
</dbReference>
<comment type="similarity">
    <text evidence="8">Belongs to the DszC flavin monooxygenase family.</text>
</comment>
<evidence type="ECO:0000256" key="3">
    <source>
        <dbReference type="ARBA" id="ARBA00022643"/>
    </source>
</evidence>
<dbReference type="PANTHER" id="PTHR43884">
    <property type="entry name" value="ACYL-COA DEHYDROGENASE"/>
    <property type="match status" value="1"/>
</dbReference>
<dbReference type="Pfam" id="PF02770">
    <property type="entry name" value="Acyl-CoA_dh_M"/>
    <property type="match status" value="1"/>
</dbReference>
<keyword evidence="6" id="KW-0503">Monooxygenase</keyword>
<protein>
    <recommendedName>
        <fullName evidence="10">Dibenzothiophene monooxygenase</fullName>
        <ecNumber evidence="9">1.14.14.21</ecNumber>
    </recommendedName>
</protein>
<evidence type="ECO:0000259" key="15">
    <source>
        <dbReference type="Pfam" id="PF02770"/>
    </source>
</evidence>
<evidence type="ECO:0000256" key="8">
    <source>
        <dbReference type="ARBA" id="ARBA00034317"/>
    </source>
</evidence>
<reference evidence="18 19" key="1">
    <citation type="submission" date="2020-09" db="EMBL/GenBank/DDBJ databases">
        <title>novel species in genus Nocardioides.</title>
        <authorList>
            <person name="Zhang G."/>
        </authorList>
    </citation>
    <scope>NUCLEOTIDE SEQUENCE [LARGE SCALE GENOMIC DNA]</scope>
    <source>
        <strain evidence="18 19">KCTC 39551</strain>
    </source>
</reference>
<proteinExistence type="inferred from homology"/>
<comment type="caution">
    <text evidence="18">The sequence shown here is derived from an EMBL/GenBank/DDBJ whole genome shotgun (WGS) entry which is preliminary data.</text>
</comment>
<dbReference type="InterPro" id="IPR006091">
    <property type="entry name" value="Acyl-CoA_Oxase/DH_mid-dom"/>
</dbReference>
<comment type="catalytic activity">
    <reaction evidence="11">
        <text>dibenzothiophene + FMNH2 + O2 = dibenzothiophene 5-oxide + FMN + H2O + H(+)</text>
        <dbReference type="Rhea" id="RHEA:49076"/>
        <dbReference type="ChEBI" id="CHEBI:15377"/>
        <dbReference type="ChEBI" id="CHEBI:15378"/>
        <dbReference type="ChEBI" id="CHEBI:15379"/>
        <dbReference type="ChEBI" id="CHEBI:23681"/>
        <dbReference type="ChEBI" id="CHEBI:23683"/>
        <dbReference type="ChEBI" id="CHEBI:57618"/>
        <dbReference type="ChEBI" id="CHEBI:58210"/>
    </reaction>
</comment>
<dbReference type="EMBL" id="JACXYZ010000001">
    <property type="protein sequence ID" value="MBD3923195.1"/>
    <property type="molecule type" value="Genomic_DNA"/>
</dbReference>
<evidence type="ECO:0000256" key="9">
    <source>
        <dbReference type="ARBA" id="ARBA00034328"/>
    </source>
</evidence>
<dbReference type="Pfam" id="PF02771">
    <property type="entry name" value="Acyl-CoA_dh_N"/>
    <property type="match status" value="1"/>
</dbReference>
<keyword evidence="4" id="KW-0547">Nucleotide-binding</keyword>
<feature type="region of interest" description="Disordered" evidence="14">
    <location>
        <begin position="1"/>
        <end position="27"/>
    </location>
</feature>
<comment type="catalytic activity">
    <reaction evidence="12">
        <text>dibenzothiophene 5-oxide + FMNH2 + O2 = dibenzothiophene 5,5-dioxide + FMN + H2O + H(+)</text>
        <dbReference type="Rhea" id="RHEA:49080"/>
        <dbReference type="ChEBI" id="CHEBI:15377"/>
        <dbReference type="ChEBI" id="CHEBI:15378"/>
        <dbReference type="ChEBI" id="CHEBI:15379"/>
        <dbReference type="ChEBI" id="CHEBI:23683"/>
        <dbReference type="ChEBI" id="CHEBI:57618"/>
        <dbReference type="ChEBI" id="CHEBI:58210"/>
        <dbReference type="ChEBI" id="CHEBI:90356"/>
    </reaction>
</comment>
<dbReference type="Gene3D" id="1.10.540.10">
    <property type="entry name" value="Acyl-CoA dehydrogenase/oxidase, N-terminal domain"/>
    <property type="match status" value="1"/>
</dbReference>
<dbReference type="Proteomes" id="UP000618818">
    <property type="component" value="Unassembled WGS sequence"/>
</dbReference>
<gene>
    <name evidence="18" type="ORF">IEZ26_01065</name>
</gene>
<dbReference type="InterPro" id="IPR046373">
    <property type="entry name" value="Acyl-CoA_Oxase/DH_mid-dom_sf"/>
</dbReference>
<evidence type="ECO:0000256" key="14">
    <source>
        <dbReference type="SAM" id="MobiDB-lite"/>
    </source>
</evidence>
<keyword evidence="19" id="KW-1185">Reference proteome</keyword>
<evidence type="ECO:0000259" key="16">
    <source>
        <dbReference type="Pfam" id="PF02771"/>
    </source>
</evidence>
<dbReference type="InterPro" id="IPR009100">
    <property type="entry name" value="AcylCoA_DH/oxidase_NM_dom_sf"/>
</dbReference>
<keyword evidence="3" id="KW-0288">FMN</keyword>
<sequence length="429" mass="45764">MTTPHDVLLPRSVPPNNAAGTPTSYDGPAQETVPVLSHDAAIAVATEIAAELAATSLERDRDRLLPGRELDRLSASGLLAVTVPTEHGGAGLPVETLAEVFRILASGDPSVAQVPNSHFVYVNALRHQGTPEQRWFFFREVLTGKRFGNAQSEVGTKHVRDIRTALTPAGNGRWTLSGTKGYSTGALFADWIPVLARQDTLAAPGTGPLHVAWVERQAPGVSVTDDWNGMGQRTTASGTVQLDQVEVTADRITPYHLTFEGPQTYGAFAQVLHAALDVGIARAALTEAAEFVRTRSRPYPDAGVDRAADDPLVVQALGEMELDVRASEALLREAARAVDAADADLTADSAATASLAVAAVRAHSARVSVEVSSRLFEVSGTRSALDSLNLDRHWRNARTHTLHDPAAWKVQHLGRYVADGTPPPNHGQL</sequence>
<dbReference type="SUPFAM" id="SSF47203">
    <property type="entry name" value="Acyl-CoA dehydrogenase C-terminal domain-like"/>
    <property type="match status" value="1"/>
</dbReference>
<evidence type="ECO:0000313" key="19">
    <source>
        <dbReference type="Proteomes" id="UP000618818"/>
    </source>
</evidence>
<dbReference type="InterPro" id="IPR023922">
    <property type="entry name" value="S04_starv_induced_SfnB"/>
</dbReference>